<dbReference type="PIRSF" id="PIRSF002572">
    <property type="entry name" value="PIP-GCDFP-15"/>
    <property type="match status" value="1"/>
</dbReference>
<dbReference type="SMR" id="A0A2J8QUF5"/>
<reference evidence="12 13" key="1">
    <citation type="submission" date="2017-12" db="EMBL/GenBank/DDBJ databases">
        <title>High-resolution comparative analysis of great ape genomes.</title>
        <authorList>
            <person name="Pollen A."/>
            <person name="Hastie A."/>
            <person name="Hormozdiari F."/>
            <person name="Dougherty M."/>
            <person name="Liu R."/>
            <person name="Chaisson M."/>
            <person name="Hoppe E."/>
            <person name="Hill C."/>
            <person name="Pang A."/>
            <person name="Hillier L."/>
            <person name="Baker C."/>
            <person name="Armstrong J."/>
            <person name="Shendure J."/>
            <person name="Paten B."/>
            <person name="Wilson R."/>
            <person name="Chao H."/>
            <person name="Schneider V."/>
            <person name="Ventura M."/>
            <person name="Kronenberg Z."/>
            <person name="Murali S."/>
            <person name="Gordon D."/>
            <person name="Cantsilieris S."/>
            <person name="Munson K."/>
            <person name="Nelson B."/>
            <person name="Raja A."/>
            <person name="Underwood J."/>
            <person name="Diekhans M."/>
            <person name="Fiddes I."/>
            <person name="Haussler D."/>
            <person name="Eichler E."/>
        </authorList>
    </citation>
    <scope>NUCLEOTIDE SEQUENCE [LARGE SCALE GENOMIC DNA]</scope>
    <source>
        <strain evidence="12">Yerkes chimp pedigree #C0471</strain>
    </source>
</reference>
<evidence type="ECO:0000256" key="8">
    <source>
        <dbReference type="PIRNR" id="PIRNR002572"/>
    </source>
</evidence>
<evidence type="ECO:0000256" key="6">
    <source>
        <dbReference type="ARBA" id="ARBA00023283"/>
    </source>
</evidence>
<keyword evidence="6" id="KW-0873">Pyrrolidone carboxylic acid</keyword>
<dbReference type="GO" id="GO:0042802">
    <property type="term" value="F:identical protein binding"/>
    <property type="evidence" value="ECO:0007669"/>
    <property type="project" value="Ensembl"/>
</dbReference>
<evidence type="ECO:0000256" key="1">
    <source>
        <dbReference type="ARBA" id="ARBA00004613"/>
    </source>
</evidence>
<evidence type="ECO:0000256" key="3">
    <source>
        <dbReference type="ARBA" id="ARBA00022525"/>
    </source>
</evidence>
<dbReference type="InterPro" id="IPR013783">
    <property type="entry name" value="Ig-like_fold"/>
</dbReference>
<comment type="similarity">
    <text evidence="2 8">Belongs to the PIP family.</text>
</comment>
<dbReference type="GO" id="GO:0010628">
    <property type="term" value="P:positive regulation of gene expression"/>
    <property type="evidence" value="ECO:0007669"/>
    <property type="project" value="Ensembl"/>
</dbReference>
<evidence type="ECO:0000256" key="5">
    <source>
        <dbReference type="ARBA" id="ARBA00023157"/>
    </source>
</evidence>
<evidence type="ECO:0000313" key="13">
    <source>
        <dbReference type="Proteomes" id="UP000236370"/>
    </source>
</evidence>
<dbReference type="InterPro" id="IPR007990">
    <property type="entry name" value="PIP"/>
</dbReference>
<accession>A0A2J8QUF5</accession>
<dbReference type="Gene3D" id="2.60.40.10">
    <property type="entry name" value="Immunoglobulins"/>
    <property type="match status" value="1"/>
</dbReference>
<keyword evidence="4 11" id="KW-0732">Signal</keyword>
<comment type="subcellular location">
    <subcellularLocation>
        <location evidence="1 8">Secreted</location>
    </subcellularLocation>
</comment>
<dbReference type="GO" id="GO:0004190">
    <property type="term" value="F:aspartic-type endopeptidase activity"/>
    <property type="evidence" value="ECO:0007669"/>
    <property type="project" value="Ensembl"/>
</dbReference>
<dbReference type="KEGG" id="ptr:494144"/>
<organism evidence="12 13">
    <name type="scientific">Pan troglodytes</name>
    <name type="common">Chimpanzee</name>
    <dbReference type="NCBI Taxonomy" id="9598"/>
    <lineage>
        <taxon>Eukaryota</taxon>
        <taxon>Metazoa</taxon>
        <taxon>Chordata</taxon>
        <taxon>Craniata</taxon>
        <taxon>Vertebrata</taxon>
        <taxon>Euteleostomi</taxon>
        <taxon>Mammalia</taxon>
        <taxon>Eutheria</taxon>
        <taxon>Euarchontoglires</taxon>
        <taxon>Primates</taxon>
        <taxon>Haplorrhini</taxon>
        <taxon>Catarrhini</taxon>
        <taxon>Hominidae</taxon>
        <taxon>Pan</taxon>
    </lineage>
</organism>
<dbReference type="OrthoDB" id="9835042at2759"/>
<proteinExistence type="inferred from homology"/>
<dbReference type="AlphaFoldDB" id="A0A2J8QUF5"/>
<feature type="signal peptide" evidence="11">
    <location>
        <begin position="1"/>
        <end position="28"/>
    </location>
</feature>
<dbReference type="Pfam" id="PF05326">
    <property type="entry name" value="SVA"/>
    <property type="match status" value="1"/>
</dbReference>
<feature type="modified residue" description="Pyrrolidone carboxylic acid" evidence="10">
    <location>
        <position position="29"/>
    </location>
</feature>
<dbReference type="GO" id="GO:0005615">
    <property type="term" value="C:extracellular space"/>
    <property type="evidence" value="ECO:0007669"/>
    <property type="project" value="Ensembl"/>
</dbReference>
<dbReference type="SUPFAM" id="SSF81296">
    <property type="entry name" value="E set domains"/>
    <property type="match status" value="1"/>
</dbReference>
<dbReference type="GO" id="GO:0070233">
    <property type="term" value="P:negative regulation of T cell apoptotic process"/>
    <property type="evidence" value="ECO:0007669"/>
    <property type="project" value="Ensembl"/>
</dbReference>
<dbReference type="PANTHER" id="PTHR15096:SF5">
    <property type="entry name" value="PROLACTIN-INDUCIBLE PROTEIN"/>
    <property type="match status" value="1"/>
</dbReference>
<dbReference type="GO" id="GO:0019864">
    <property type="term" value="F:IgG binding"/>
    <property type="evidence" value="ECO:0007669"/>
    <property type="project" value="Ensembl"/>
</dbReference>
<dbReference type="EMBL" id="NBAG03000017">
    <property type="protein sequence ID" value="PNI99898.1"/>
    <property type="molecule type" value="Genomic_DNA"/>
</dbReference>
<evidence type="ECO:0000256" key="11">
    <source>
        <dbReference type="SAM" id="SignalP"/>
    </source>
</evidence>
<evidence type="ECO:0000256" key="10">
    <source>
        <dbReference type="PIRSR" id="PIRSR002572-2"/>
    </source>
</evidence>
<keyword evidence="3 8" id="KW-0964">Secreted</keyword>
<comment type="subunit">
    <text evidence="7 8">Monomer. Interacts with AZGP1.</text>
</comment>
<dbReference type="OMA" id="ECMVIKT"/>
<name>A0A2J8QUF5_PANTR</name>
<dbReference type="GO" id="GO:0006508">
    <property type="term" value="P:proteolysis"/>
    <property type="evidence" value="ECO:0007669"/>
    <property type="project" value="Ensembl"/>
</dbReference>
<evidence type="ECO:0000256" key="7">
    <source>
        <dbReference type="ARBA" id="ARBA00025932"/>
    </source>
</evidence>
<dbReference type="GO" id="GO:0001580">
    <property type="term" value="P:detection of chemical stimulus involved in sensory perception of bitter taste"/>
    <property type="evidence" value="ECO:0007669"/>
    <property type="project" value="Ensembl"/>
</dbReference>
<evidence type="ECO:0000256" key="4">
    <source>
        <dbReference type="ARBA" id="ARBA00022729"/>
    </source>
</evidence>
<dbReference type="PANTHER" id="PTHR15096">
    <property type="entry name" value="PROLACTIN-INDUCIBLE PROTEIN/SEMINAL VESICLE ANTIGEN"/>
    <property type="match status" value="1"/>
</dbReference>
<dbReference type="FunFam" id="2.60.40.10:FF:001572">
    <property type="entry name" value="Prolactin-inducible protein homolog"/>
    <property type="match status" value="1"/>
</dbReference>
<dbReference type="Proteomes" id="UP000236370">
    <property type="component" value="Unassembled WGS sequence"/>
</dbReference>
<keyword evidence="5 9" id="KW-1015">Disulfide bond</keyword>
<feature type="disulfide bond" evidence="9">
    <location>
        <begin position="89"/>
        <end position="123"/>
    </location>
</feature>
<comment type="caution">
    <text evidence="12">The sequence shown here is derived from an EMBL/GenBank/DDBJ whole genome shotgun (WGS) entry which is preliminary data.</text>
</comment>
<sequence>MRLFQLLFRASPATLLLVLCLQLGANKAQDNTRKIIIHNFDIPKSVRPNDEVTAVLAVQTELKECMVVKTYLISSIPLQGAFNYKYTACLCDDNPKTFYWDFYTNRTVQIAAVVDVIQELGICPDDAAVIPIKNNRFYTTEILKVE</sequence>
<feature type="disulfide bond" evidence="9">
    <location>
        <begin position="65"/>
        <end position="91"/>
    </location>
</feature>
<evidence type="ECO:0000256" key="9">
    <source>
        <dbReference type="PIRSR" id="PIRSR002572-1"/>
    </source>
</evidence>
<dbReference type="GO" id="GO:0005634">
    <property type="term" value="C:nucleus"/>
    <property type="evidence" value="ECO:0007669"/>
    <property type="project" value="Ensembl"/>
</dbReference>
<evidence type="ECO:0000313" key="12">
    <source>
        <dbReference type="EMBL" id="PNI99898.1"/>
    </source>
</evidence>
<dbReference type="InterPro" id="IPR014756">
    <property type="entry name" value="Ig_E-set"/>
</dbReference>
<protein>
    <recommendedName>
        <fullName evidence="8">Prolactin-inducible protein homolog</fullName>
    </recommendedName>
</protein>
<gene>
    <name evidence="12" type="ORF">CK820_G0014115</name>
</gene>
<feature type="chain" id="PRO_5014380473" description="Prolactin-inducible protein homolog" evidence="11">
    <location>
        <begin position="29"/>
        <end position="146"/>
    </location>
</feature>
<evidence type="ECO:0000256" key="2">
    <source>
        <dbReference type="ARBA" id="ARBA00006819"/>
    </source>
</evidence>